<accession>A0AAV4LX60</accession>
<comment type="caution">
    <text evidence="4">The sequence shown here is derived from an EMBL/GenBank/DDBJ whole genome shotgun (WGS) entry which is preliminary data.</text>
</comment>
<dbReference type="GO" id="GO:0035145">
    <property type="term" value="C:exon-exon junction complex"/>
    <property type="evidence" value="ECO:0007669"/>
    <property type="project" value="InterPro"/>
</dbReference>
<dbReference type="SUPFAM" id="SSF89817">
    <property type="entry name" value="Mago nashi protein"/>
    <property type="match status" value="1"/>
</dbReference>
<dbReference type="Proteomes" id="UP001497744">
    <property type="component" value="Unassembled WGS sequence"/>
</dbReference>
<keyword evidence="3" id="KW-0539">Nucleus</keyword>
<dbReference type="PANTHER" id="PTHR12638:SF0">
    <property type="entry name" value="MAGO HOMOLOG, EXON JUNCTION COMPLEX SUBUNIT-RELATED"/>
    <property type="match status" value="1"/>
</dbReference>
<dbReference type="AlphaFoldDB" id="A0AAV4LX60"/>
<evidence type="ECO:0000256" key="2">
    <source>
        <dbReference type="ARBA" id="ARBA00009270"/>
    </source>
</evidence>
<organism evidence="4 5">
    <name type="scientific">Babesia caballi</name>
    <dbReference type="NCBI Taxonomy" id="5871"/>
    <lineage>
        <taxon>Eukaryota</taxon>
        <taxon>Sar</taxon>
        <taxon>Alveolata</taxon>
        <taxon>Apicomplexa</taxon>
        <taxon>Aconoidasida</taxon>
        <taxon>Piroplasmida</taxon>
        <taxon>Babesiidae</taxon>
        <taxon>Babesia</taxon>
    </lineage>
</organism>
<evidence type="ECO:0000256" key="1">
    <source>
        <dbReference type="ARBA" id="ARBA00004123"/>
    </source>
</evidence>
<name>A0AAV4LX60_BABCB</name>
<dbReference type="GeneID" id="94195912"/>
<dbReference type="FunFam" id="3.30.1560.10:FF:000001">
    <property type="entry name" value="Protein mago nashi homolog"/>
    <property type="match status" value="1"/>
</dbReference>
<dbReference type="Gene3D" id="3.30.1560.10">
    <property type="entry name" value="Mago nashi"/>
    <property type="match status" value="1"/>
</dbReference>
<dbReference type="Pfam" id="PF02792">
    <property type="entry name" value="Mago_nashi"/>
    <property type="match status" value="1"/>
</dbReference>
<dbReference type="EMBL" id="BPLF01000003">
    <property type="protein sequence ID" value="GIX64431.1"/>
    <property type="molecule type" value="Genomic_DNA"/>
</dbReference>
<sequence>MSEEKRVEDGGFYLRYYVGHEGKFGHEFLEFELREDGLLRYTNKSNYRKENAIKKEAYVTRAVVGEVKRIIAESEITSEDHSDWPVPDRVGRQELELKLDGKSFTFSTSKIGSLSDVHNSKDPNGLRVFYYLVQDLKSFVFSLMSLCFRVGWPPPSPQTPADQANLSLSRRYSLSIAT</sequence>
<evidence type="ECO:0000313" key="5">
    <source>
        <dbReference type="Proteomes" id="UP001497744"/>
    </source>
</evidence>
<dbReference type="CDD" id="cd11295">
    <property type="entry name" value="Mago_nashi"/>
    <property type="match status" value="1"/>
</dbReference>
<dbReference type="InterPro" id="IPR036605">
    <property type="entry name" value="Mago_nashi_sf"/>
</dbReference>
<comment type="similarity">
    <text evidence="2">Belongs to the mago nashi family.</text>
</comment>
<keyword evidence="5" id="KW-1185">Reference proteome</keyword>
<evidence type="ECO:0000256" key="3">
    <source>
        <dbReference type="ARBA" id="ARBA00023242"/>
    </source>
</evidence>
<gene>
    <name evidence="4" type="ORF">BcabD6B2_38660</name>
</gene>
<dbReference type="PANTHER" id="PTHR12638">
    <property type="entry name" value="PROTEIN MAGO NASHI HOMOLOG"/>
    <property type="match status" value="1"/>
</dbReference>
<dbReference type="InterPro" id="IPR004023">
    <property type="entry name" value="Mago_nashi"/>
</dbReference>
<dbReference type="GO" id="GO:0008380">
    <property type="term" value="P:RNA splicing"/>
    <property type="evidence" value="ECO:0007669"/>
    <property type="project" value="InterPro"/>
</dbReference>
<protein>
    <submittedName>
        <fullName evidence="4">Protein mago nashi homolog</fullName>
    </submittedName>
</protein>
<reference evidence="4 5" key="1">
    <citation type="submission" date="2021-06" db="EMBL/GenBank/DDBJ databases">
        <title>Genome sequence of Babesia caballi.</title>
        <authorList>
            <person name="Yamagishi J."/>
            <person name="Kidaka T."/>
            <person name="Ochi A."/>
        </authorList>
    </citation>
    <scope>NUCLEOTIDE SEQUENCE [LARGE SCALE GENOMIC DNA]</scope>
    <source>
        <strain evidence="4">USDA-D6B2</strain>
    </source>
</reference>
<proteinExistence type="inferred from homology"/>
<evidence type="ECO:0000313" key="4">
    <source>
        <dbReference type="EMBL" id="GIX64431.1"/>
    </source>
</evidence>
<comment type="subcellular location">
    <subcellularLocation>
        <location evidence="1">Nucleus</location>
    </subcellularLocation>
</comment>
<dbReference type="RefSeq" id="XP_067716500.1">
    <property type="nucleotide sequence ID" value="XM_067860399.1"/>
</dbReference>